<feature type="compositionally biased region" description="Acidic residues" evidence="1">
    <location>
        <begin position="117"/>
        <end position="126"/>
    </location>
</feature>
<feature type="domain" description="DM2" evidence="2">
    <location>
        <begin position="280"/>
        <end position="357"/>
    </location>
</feature>
<dbReference type="EMBL" id="KZ819602">
    <property type="protein sequence ID" value="PWN36992.1"/>
    <property type="molecule type" value="Genomic_DNA"/>
</dbReference>
<evidence type="ECO:0000313" key="4">
    <source>
        <dbReference type="Proteomes" id="UP000245771"/>
    </source>
</evidence>
<dbReference type="CDD" id="cd10568">
    <property type="entry name" value="SWIB_like"/>
    <property type="match status" value="1"/>
</dbReference>
<dbReference type="AlphaFoldDB" id="A0A316VHC2"/>
<dbReference type="InterPro" id="IPR003121">
    <property type="entry name" value="SWIB_MDM2_domain"/>
</dbReference>
<dbReference type="Pfam" id="PF02201">
    <property type="entry name" value="SWIB"/>
    <property type="match status" value="1"/>
</dbReference>
<feature type="region of interest" description="Disordered" evidence="1">
    <location>
        <begin position="113"/>
        <end position="147"/>
    </location>
</feature>
<protein>
    <recommendedName>
        <fullName evidence="2">DM2 domain-containing protein</fullName>
    </recommendedName>
</protein>
<organism evidence="3 4">
    <name type="scientific">Meira miltonrushii</name>
    <dbReference type="NCBI Taxonomy" id="1280837"/>
    <lineage>
        <taxon>Eukaryota</taxon>
        <taxon>Fungi</taxon>
        <taxon>Dikarya</taxon>
        <taxon>Basidiomycota</taxon>
        <taxon>Ustilaginomycotina</taxon>
        <taxon>Exobasidiomycetes</taxon>
        <taxon>Exobasidiales</taxon>
        <taxon>Brachybasidiaceae</taxon>
        <taxon>Meira</taxon>
    </lineage>
</organism>
<keyword evidence="4" id="KW-1185">Reference proteome</keyword>
<dbReference type="PROSITE" id="PS51925">
    <property type="entry name" value="SWIB_MDM2"/>
    <property type="match status" value="1"/>
</dbReference>
<dbReference type="FunCoup" id="A0A316VHC2">
    <property type="interactions" value="477"/>
</dbReference>
<sequence>MHPAQLAQVQAQQAAQAQAALQSMRKRAQTDNLVGAGIRGAKRGRPTTRALPPSITRSVPESAMYQDLVRIERALDWTVARKRAEVQDALGRNTKVKRTLRIFLSNTCSNQPFQNADGDETMDAEDGASTSADAAKPTSEADKLEAIQPEEVASWTLKIEGRLLEPSFKSRAHNAQALQAAQSRTNATKFSNLIRTIVVELIRDPTLYPAGENIVEWHRPIPTVAPATASMPPGGENAVPGQGSMDVPTVASAEPALDGFEVKRKGSIPVKARIVLYLAHTPERYALSPELSALLDIREDTRQSIVAALYAYIKEHKLMSEEDRRLVLCNDALRSIFRTERIAFHHIPEVVNRHLHPPNPVVLEYWVRTDKEEYKHPTAFDIEVEVEDQGLRKVQDDVLQGFETRGREISELDDRIAQATQTLENKTSTRDFLYNFAKDPHNHIQTWTASQARDLDTILGTNYATGGHMHIGTEELRRSETFTAPWVDQAVIVHEAQRMADKMVNLQKAGVPGAGPGPGIPQQGHMPQGPSGSSTRGGGR</sequence>
<dbReference type="STRING" id="1280837.A0A316VHC2"/>
<dbReference type="InParanoid" id="A0A316VHC2"/>
<reference evidence="3 4" key="1">
    <citation type="journal article" date="2018" name="Mol. Biol. Evol.">
        <title>Broad Genomic Sampling Reveals a Smut Pathogenic Ancestry of the Fungal Clade Ustilaginomycotina.</title>
        <authorList>
            <person name="Kijpornyongpan T."/>
            <person name="Mondo S.J."/>
            <person name="Barry K."/>
            <person name="Sandor L."/>
            <person name="Lee J."/>
            <person name="Lipzen A."/>
            <person name="Pangilinan J."/>
            <person name="LaButti K."/>
            <person name="Hainaut M."/>
            <person name="Henrissat B."/>
            <person name="Grigoriev I.V."/>
            <person name="Spatafora J.W."/>
            <person name="Aime M.C."/>
        </authorList>
    </citation>
    <scope>NUCLEOTIDE SEQUENCE [LARGE SCALE GENOMIC DNA]</scope>
    <source>
        <strain evidence="3 4">MCA 3882</strain>
    </source>
</reference>
<proteinExistence type="predicted"/>
<dbReference type="InterPro" id="IPR019835">
    <property type="entry name" value="SWIB_domain"/>
</dbReference>
<gene>
    <name evidence="3" type="ORF">FA14DRAFT_118044</name>
</gene>
<dbReference type="GeneID" id="37018048"/>
<evidence type="ECO:0000259" key="2">
    <source>
        <dbReference type="PROSITE" id="PS51925"/>
    </source>
</evidence>
<dbReference type="Gene3D" id="1.10.245.10">
    <property type="entry name" value="SWIB/MDM2 domain"/>
    <property type="match status" value="1"/>
</dbReference>
<dbReference type="SUPFAM" id="SSF47592">
    <property type="entry name" value="SWIB/MDM2 domain"/>
    <property type="match status" value="1"/>
</dbReference>
<evidence type="ECO:0000256" key="1">
    <source>
        <dbReference type="SAM" id="MobiDB-lite"/>
    </source>
</evidence>
<feature type="region of interest" description="Disordered" evidence="1">
    <location>
        <begin position="27"/>
        <end position="55"/>
    </location>
</feature>
<name>A0A316VHC2_9BASI</name>
<dbReference type="OrthoDB" id="10263741at2759"/>
<accession>A0A316VHC2</accession>
<dbReference type="Proteomes" id="UP000245771">
    <property type="component" value="Unassembled WGS sequence"/>
</dbReference>
<dbReference type="PANTHER" id="PTHR13844">
    <property type="entry name" value="SWI/SNF-RELATED MATRIX-ASSOCIATED ACTIN-DEPENDENT REGULATOR OF CHROMATIN SUBFAMILY D"/>
    <property type="match status" value="1"/>
</dbReference>
<feature type="compositionally biased region" description="Low complexity" evidence="1">
    <location>
        <begin position="520"/>
        <end position="534"/>
    </location>
</feature>
<evidence type="ECO:0000313" key="3">
    <source>
        <dbReference type="EMBL" id="PWN36992.1"/>
    </source>
</evidence>
<dbReference type="SMART" id="SM00151">
    <property type="entry name" value="SWIB"/>
    <property type="match status" value="1"/>
</dbReference>
<dbReference type="RefSeq" id="XP_025357294.1">
    <property type="nucleotide sequence ID" value="XM_025496267.1"/>
</dbReference>
<feature type="region of interest" description="Disordered" evidence="1">
    <location>
        <begin position="508"/>
        <end position="540"/>
    </location>
</feature>
<dbReference type="InterPro" id="IPR036885">
    <property type="entry name" value="SWIB_MDM2_dom_sf"/>
</dbReference>